<feature type="transmembrane region" description="Helical" evidence="1">
    <location>
        <begin position="61"/>
        <end position="81"/>
    </location>
</feature>
<dbReference type="EMBL" id="BAAANY010000033">
    <property type="protein sequence ID" value="GAA1709277.1"/>
    <property type="molecule type" value="Genomic_DNA"/>
</dbReference>
<name>A0ABN2IPT6_9ACTN</name>
<dbReference type="RefSeq" id="WP_344314297.1">
    <property type="nucleotide sequence ID" value="NZ_BAAANY010000033.1"/>
</dbReference>
<keyword evidence="4" id="KW-1185">Reference proteome</keyword>
<dbReference type="Gene3D" id="3.10.620.30">
    <property type="match status" value="1"/>
</dbReference>
<dbReference type="PANTHER" id="PTHR42736">
    <property type="entry name" value="PROTEIN-GLUTAMINE GAMMA-GLUTAMYLTRANSFERASE"/>
    <property type="match status" value="1"/>
</dbReference>
<evidence type="ECO:0000256" key="1">
    <source>
        <dbReference type="SAM" id="Phobius"/>
    </source>
</evidence>
<evidence type="ECO:0000313" key="3">
    <source>
        <dbReference type="EMBL" id="GAA1709277.1"/>
    </source>
</evidence>
<feature type="transmembrane region" description="Helical" evidence="1">
    <location>
        <begin position="193"/>
        <end position="215"/>
    </location>
</feature>
<protein>
    <recommendedName>
        <fullName evidence="2">Transglutaminase-like domain-containing protein</fullName>
    </recommendedName>
</protein>
<dbReference type="SUPFAM" id="SSF54001">
    <property type="entry name" value="Cysteine proteinases"/>
    <property type="match status" value="1"/>
</dbReference>
<feature type="domain" description="Transglutaminase-like" evidence="2">
    <location>
        <begin position="449"/>
        <end position="519"/>
    </location>
</feature>
<dbReference type="InterPro" id="IPR021878">
    <property type="entry name" value="TgpA_N"/>
</dbReference>
<dbReference type="Proteomes" id="UP001500618">
    <property type="component" value="Unassembled WGS sequence"/>
</dbReference>
<dbReference type="InterPro" id="IPR002931">
    <property type="entry name" value="Transglutaminase-like"/>
</dbReference>
<gene>
    <name evidence="3" type="ORF">GCM10009765_68350</name>
</gene>
<comment type="caution">
    <text evidence="3">The sequence shown here is derived from an EMBL/GenBank/DDBJ whole genome shotgun (WGS) entry which is preliminary data.</text>
</comment>
<feature type="transmembrane region" description="Helical" evidence="1">
    <location>
        <begin position="158"/>
        <end position="181"/>
    </location>
</feature>
<evidence type="ECO:0000259" key="2">
    <source>
        <dbReference type="SMART" id="SM00460"/>
    </source>
</evidence>
<keyword evidence="1" id="KW-0472">Membrane</keyword>
<accession>A0ABN2IPT6</accession>
<reference evidence="3 4" key="1">
    <citation type="journal article" date="2019" name="Int. J. Syst. Evol. Microbiol.">
        <title>The Global Catalogue of Microorganisms (GCM) 10K type strain sequencing project: providing services to taxonomists for standard genome sequencing and annotation.</title>
        <authorList>
            <consortium name="The Broad Institute Genomics Platform"/>
            <consortium name="The Broad Institute Genome Sequencing Center for Infectious Disease"/>
            <person name="Wu L."/>
            <person name="Ma J."/>
        </authorList>
    </citation>
    <scope>NUCLEOTIDE SEQUENCE [LARGE SCALE GENOMIC DNA]</scope>
    <source>
        <strain evidence="3 4">JCM 14718</strain>
    </source>
</reference>
<dbReference type="PANTHER" id="PTHR42736:SF1">
    <property type="entry name" value="PROTEIN-GLUTAMINE GAMMA-GLUTAMYLTRANSFERASE"/>
    <property type="match status" value="1"/>
</dbReference>
<evidence type="ECO:0000313" key="4">
    <source>
        <dbReference type="Proteomes" id="UP001500618"/>
    </source>
</evidence>
<keyword evidence="1" id="KW-1133">Transmembrane helix</keyword>
<dbReference type="InterPro" id="IPR038765">
    <property type="entry name" value="Papain-like_cys_pep_sf"/>
</dbReference>
<dbReference type="Pfam" id="PF01841">
    <property type="entry name" value="Transglut_core"/>
    <property type="match status" value="1"/>
</dbReference>
<feature type="transmembrane region" description="Helical" evidence="1">
    <location>
        <begin position="573"/>
        <end position="595"/>
    </location>
</feature>
<feature type="transmembrane region" description="Helical" evidence="1">
    <location>
        <begin position="116"/>
        <end position="138"/>
    </location>
</feature>
<organism evidence="3 4">
    <name type="scientific">Fodinicola feengrottensis</name>
    <dbReference type="NCBI Taxonomy" id="435914"/>
    <lineage>
        <taxon>Bacteria</taxon>
        <taxon>Bacillati</taxon>
        <taxon>Actinomycetota</taxon>
        <taxon>Actinomycetes</taxon>
        <taxon>Mycobacteriales</taxon>
        <taxon>Fodinicola</taxon>
    </lineage>
</organism>
<dbReference type="InterPro" id="IPR052901">
    <property type="entry name" value="Bact_TGase-like"/>
</dbReference>
<proteinExistence type="predicted"/>
<keyword evidence="1" id="KW-0812">Transmembrane</keyword>
<dbReference type="SMART" id="SM00460">
    <property type="entry name" value="TGc"/>
    <property type="match status" value="1"/>
</dbReference>
<dbReference type="Pfam" id="PF11992">
    <property type="entry name" value="TgpA_N"/>
    <property type="match status" value="1"/>
</dbReference>
<sequence length="739" mass="77107">MKARALAVLVLLAAGVAGLFFSPIFGFWAVLRPVAAVLVGCYLAVELSVRFPPLAVLRAPLVMLGGLLGAVESELFATTVFGLPTDATIRGLVLGITQSWQLTLQSTWPARPDPAALLFVPLAVALAALLGVELVRWAPAALLPSLVVVGFSQAYLPLTGWAAAGGACAYGGVAAALLMVSRDTAFLRSASRWGVRVWAPTLVLGLVGAILVTLLDPVTPVLSLRQTQPSAAPVILTSPLDDLAANLREPDVPVFTYTSTGHVDRWRLAVLAGFDGANWSSSAVFRRMGATVALPSGITVPTTSRAATVYLPGATGQTDQSDQNAWWLPSQPLPTSVAGTTPWLDQSSGVLVAHDRPASTSYRLTWREPEVSSAALAGAAVDPHADGGFGGLGEIPPGIFDLATSAVHGIRPSFQAALVLERFLADNYKVATGKDLPTGAAWPQLTNFLLQSKRGTSEQFAAAYVVLARLLGIPARIAVGYRGEVAAPGLPITVHNRDVLAWPEVAVAGVGWVPLDPTRTAAGSGASVAADNSLAAAADKARQDLPPVKQLRDPPLPPRADDGGRPPVISLGWIVPGLVLLLALMALVLIGIPVLKALRRVRRRRATGLDGVVAAWAEARDLLRSHGLAVAAGMTPRDVAAACDRGEGPPVGAHVRVLAVLLDSALWSGAATQAGAVEGAWSAVLLVRRGLASQPLFSRIRATLRPGSLWSPAAGKTRTRRLPTALGRRVRGRRALVAE</sequence>